<dbReference type="Proteomes" id="UP000587396">
    <property type="component" value="Unassembled WGS sequence"/>
</dbReference>
<feature type="transmembrane region" description="Helical" evidence="6">
    <location>
        <begin position="12"/>
        <end position="37"/>
    </location>
</feature>
<dbReference type="Gene3D" id="1.20.1250.20">
    <property type="entry name" value="MFS general substrate transporter like domains"/>
    <property type="match status" value="2"/>
</dbReference>
<feature type="transmembrane region" description="Helical" evidence="6">
    <location>
        <begin position="356"/>
        <end position="373"/>
    </location>
</feature>
<protein>
    <submittedName>
        <fullName evidence="8">MFS transporter</fullName>
    </submittedName>
</protein>
<keyword evidence="2" id="KW-1003">Cell membrane</keyword>
<dbReference type="GO" id="GO:0005886">
    <property type="term" value="C:plasma membrane"/>
    <property type="evidence" value="ECO:0007669"/>
    <property type="project" value="UniProtKB-SubCell"/>
</dbReference>
<feature type="transmembrane region" description="Helical" evidence="6">
    <location>
        <begin position="292"/>
        <end position="311"/>
    </location>
</feature>
<dbReference type="AlphaFoldDB" id="A0A842JER4"/>
<dbReference type="EMBL" id="JACMSE010000002">
    <property type="protein sequence ID" value="MBC2888438.1"/>
    <property type="molecule type" value="Genomic_DNA"/>
</dbReference>
<dbReference type="PANTHER" id="PTHR43124">
    <property type="entry name" value="PURINE EFFLUX PUMP PBUE"/>
    <property type="match status" value="1"/>
</dbReference>
<dbReference type="InterPro" id="IPR011701">
    <property type="entry name" value="MFS"/>
</dbReference>
<evidence type="ECO:0000259" key="7">
    <source>
        <dbReference type="PROSITE" id="PS50850"/>
    </source>
</evidence>
<feature type="domain" description="Major facilitator superfamily (MFS) profile" evidence="7">
    <location>
        <begin position="23"/>
        <end position="405"/>
    </location>
</feature>
<accession>A0A842JER4</accession>
<keyword evidence="5 6" id="KW-0472">Membrane</keyword>
<comment type="caution">
    <text evidence="8">The sequence shown here is derived from an EMBL/GenBank/DDBJ whole genome shotgun (WGS) entry which is preliminary data.</text>
</comment>
<comment type="subcellular location">
    <subcellularLocation>
        <location evidence="1">Cell membrane</location>
        <topology evidence="1">Multi-pass membrane protein</topology>
    </subcellularLocation>
</comment>
<name>A0A842JER4_9ACTN</name>
<dbReference type="Pfam" id="PF07690">
    <property type="entry name" value="MFS_1"/>
    <property type="match status" value="1"/>
</dbReference>
<proteinExistence type="predicted"/>
<keyword evidence="3 6" id="KW-0812">Transmembrane</keyword>
<keyword evidence="4 6" id="KW-1133">Transmembrane helix</keyword>
<dbReference type="InterPro" id="IPR036259">
    <property type="entry name" value="MFS_trans_sf"/>
</dbReference>
<evidence type="ECO:0000256" key="2">
    <source>
        <dbReference type="ARBA" id="ARBA00022475"/>
    </source>
</evidence>
<gene>
    <name evidence="8" type="ORF">H7313_03615</name>
</gene>
<feature type="transmembrane region" description="Helical" evidence="6">
    <location>
        <begin position="57"/>
        <end position="76"/>
    </location>
</feature>
<feature type="transmembrane region" description="Helical" evidence="6">
    <location>
        <begin position="230"/>
        <end position="253"/>
    </location>
</feature>
<evidence type="ECO:0000313" key="9">
    <source>
        <dbReference type="Proteomes" id="UP000587396"/>
    </source>
</evidence>
<evidence type="ECO:0000256" key="5">
    <source>
        <dbReference type="ARBA" id="ARBA00023136"/>
    </source>
</evidence>
<evidence type="ECO:0000256" key="3">
    <source>
        <dbReference type="ARBA" id="ARBA00022692"/>
    </source>
</evidence>
<evidence type="ECO:0000256" key="6">
    <source>
        <dbReference type="SAM" id="Phobius"/>
    </source>
</evidence>
<feature type="transmembrane region" description="Helical" evidence="6">
    <location>
        <begin position="317"/>
        <end position="344"/>
    </location>
</feature>
<evidence type="ECO:0000313" key="8">
    <source>
        <dbReference type="EMBL" id="MBC2888438.1"/>
    </source>
</evidence>
<evidence type="ECO:0000256" key="4">
    <source>
        <dbReference type="ARBA" id="ARBA00022989"/>
    </source>
</evidence>
<dbReference type="PANTHER" id="PTHR43124:SF3">
    <property type="entry name" value="CHLORAMPHENICOL EFFLUX PUMP RV0191"/>
    <property type="match status" value="1"/>
</dbReference>
<keyword evidence="9" id="KW-1185">Reference proteome</keyword>
<reference evidence="8 9" key="1">
    <citation type="submission" date="2020-08" db="EMBL/GenBank/DDBJ databases">
        <authorList>
            <person name="Liu C."/>
            <person name="Sun Q."/>
        </authorList>
    </citation>
    <scope>NUCLEOTIDE SEQUENCE [LARGE SCALE GENOMIC DNA]</scope>
    <source>
        <strain evidence="8 9">N22</strain>
    </source>
</reference>
<evidence type="ECO:0000256" key="1">
    <source>
        <dbReference type="ARBA" id="ARBA00004651"/>
    </source>
</evidence>
<feature type="transmembrane region" description="Helical" evidence="6">
    <location>
        <begin position="176"/>
        <end position="196"/>
    </location>
</feature>
<dbReference type="GO" id="GO:0022857">
    <property type="term" value="F:transmembrane transporter activity"/>
    <property type="evidence" value="ECO:0007669"/>
    <property type="project" value="InterPro"/>
</dbReference>
<sequence length="407" mass="41110">MTKGEGKRARKRCVGIACGPNGAAALVAVSAFLVFGLNNTETSALPAYVMELGGGPFVAGLQNSLFVLVAVLLRIPLERVVERRGGRFAMILGALGYTLPCLLMASCTELWQIVVLRLAQALGLAAFQPSVSQYLAASSPAPVLGRHLGIVRFATTASLMVGPVSAFPLIGEHGYGTFFAVLAVAGVCGAAIACALPARRPAVAPETPASEERRPNPDDAGLPMARRQKALLLAGPFLLASGYSVVMNFGQLLSRSVLAGCNDGVLFVCLSAGGLAGSLVAGWAADRFDPKRAVACTIAANGLGLLLMGTAPGPLPVLAGALLCGAGYFGGIATLIAAAGTSLGGGASTFLARQQSGLDLGMIVGGLAAGLMMQAGLPLAAAFSTASAAAAAALLAWGMMYPRRKDA</sequence>
<dbReference type="SUPFAM" id="SSF103473">
    <property type="entry name" value="MFS general substrate transporter"/>
    <property type="match status" value="1"/>
</dbReference>
<dbReference type="InterPro" id="IPR050189">
    <property type="entry name" value="MFS_Efflux_Transporters"/>
</dbReference>
<organism evidence="8 9">
    <name type="scientific">Gordonibacter massiliensis</name>
    <name type="common">ex Traore et al. 2017</name>
    <dbReference type="NCBI Taxonomy" id="1841863"/>
    <lineage>
        <taxon>Bacteria</taxon>
        <taxon>Bacillati</taxon>
        <taxon>Actinomycetota</taxon>
        <taxon>Coriobacteriia</taxon>
        <taxon>Eggerthellales</taxon>
        <taxon>Eggerthellaceae</taxon>
        <taxon>Gordonibacter</taxon>
    </lineage>
</organism>
<feature type="transmembrane region" description="Helical" evidence="6">
    <location>
        <begin position="149"/>
        <end position="170"/>
    </location>
</feature>
<dbReference type="PROSITE" id="PS50850">
    <property type="entry name" value="MFS"/>
    <property type="match status" value="1"/>
</dbReference>
<feature type="transmembrane region" description="Helical" evidence="6">
    <location>
        <begin position="265"/>
        <end position="285"/>
    </location>
</feature>
<feature type="transmembrane region" description="Helical" evidence="6">
    <location>
        <begin position="379"/>
        <end position="401"/>
    </location>
</feature>
<dbReference type="RefSeq" id="WP_185904427.1">
    <property type="nucleotide sequence ID" value="NZ_JACMSE010000002.1"/>
</dbReference>
<dbReference type="InterPro" id="IPR020846">
    <property type="entry name" value="MFS_dom"/>
</dbReference>